<name>A0ABD4UK61_9BURK</name>
<dbReference type="EMBL" id="JYMX02000023">
    <property type="protein sequence ID" value="MCW3714566.1"/>
    <property type="molecule type" value="Genomic_DNA"/>
</dbReference>
<reference evidence="1 2" key="2">
    <citation type="journal article" date="2017" name="Front. Microbiol.">
        <title>Genomics Reveals a Unique Clone of Burkholderia cenocepacia Harboring an Actively Excising Novel Genomic Island.</title>
        <authorList>
            <person name="Patil P.P."/>
            <person name="Mali S."/>
            <person name="Midha S."/>
            <person name="Gautam V."/>
            <person name="Dash L."/>
            <person name="Kumar S."/>
            <person name="Shastri J."/>
            <person name="Singhal L."/>
            <person name="Patil P.B."/>
        </authorList>
    </citation>
    <scope>NUCLEOTIDE SEQUENCE [LARGE SCALE GENOMIC DNA]</scope>
    <source>
        <strain evidence="1 2">BC-19</strain>
    </source>
</reference>
<dbReference type="AlphaFoldDB" id="A0ABD4UK61"/>
<reference evidence="1 2" key="1">
    <citation type="journal article" date="2017" name="Front. Microbiol.">
        <title>Genomics reveals a unique clone of Burkholderia cenocepacia harbouring an actively excising novel genomic island.</title>
        <authorList>
            <person name="Patil P."/>
            <person name="Mali S."/>
            <person name="Midha S."/>
            <person name="Gautam V."/>
            <person name="Dash L."/>
            <person name="Kumar S."/>
            <person name="Shastri J."/>
            <person name="Singhal L."/>
            <person name="Patil P.B."/>
        </authorList>
    </citation>
    <scope>NUCLEOTIDE SEQUENCE [LARGE SCALE GENOMIC DNA]</scope>
    <source>
        <strain evidence="1 2">BC-19</strain>
    </source>
</reference>
<organism evidence="1 2">
    <name type="scientific">Burkholderia cenocepacia</name>
    <dbReference type="NCBI Taxonomy" id="95486"/>
    <lineage>
        <taxon>Bacteria</taxon>
        <taxon>Pseudomonadati</taxon>
        <taxon>Pseudomonadota</taxon>
        <taxon>Betaproteobacteria</taxon>
        <taxon>Burkholderiales</taxon>
        <taxon>Burkholderiaceae</taxon>
        <taxon>Burkholderia</taxon>
        <taxon>Burkholderia cepacia complex</taxon>
    </lineage>
</organism>
<evidence type="ECO:0000313" key="1">
    <source>
        <dbReference type="EMBL" id="MCW3714566.1"/>
    </source>
</evidence>
<accession>A0ABD4UK61</accession>
<gene>
    <name evidence="1" type="ORF">UE95_025075</name>
</gene>
<evidence type="ECO:0000313" key="2">
    <source>
        <dbReference type="Proteomes" id="UP000191686"/>
    </source>
</evidence>
<proteinExistence type="predicted"/>
<protein>
    <submittedName>
        <fullName evidence="1">Uncharacterized protein</fullName>
    </submittedName>
</protein>
<comment type="caution">
    <text evidence="1">The sequence shown here is derived from an EMBL/GenBank/DDBJ whole genome shotgun (WGS) entry which is preliminary data.</text>
</comment>
<dbReference type="Proteomes" id="UP000191686">
    <property type="component" value="Unassembled WGS sequence"/>
</dbReference>
<dbReference type="RefSeq" id="WP_218673142.1">
    <property type="nucleotide sequence ID" value="NZ_JYMX02000023.1"/>
</dbReference>
<sequence>MLHENKPVAKITGADEYGPMIQWSTHWVDLIDADLYAAPALTPAARDVLAERRRQVDVEGFTSTHDDITYNGGELAAAAGSYALHAHDRRLDLAPAWWPWSRAWWKPGTPRQMLVKAGALILAAIEQIDRRAAK</sequence>